<dbReference type="AlphaFoldDB" id="A0A1H8M4F5"/>
<evidence type="ECO:0000313" key="3">
    <source>
        <dbReference type="Proteomes" id="UP000199054"/>
    </source>
</evidence>
<protein>
    <submittedName>
        <fullName evidence="2">Multicomponent Na+:H+ antiporter subunit G</fullName>
    </submittedName>
</protein>
<gene>
    <name evidence="2" type="ORF">SAMN04489859_103610</name>
</gene>
<name>A0A1H8M4F5_9RHOB</name>
<reference evidence="2 3" key="1">
    <citation type="submission" date="2016-10" db="EMBL/GenBank/DDBJ databases">
        <authorList>
            <person name="de Groot N.N."/>
        </authorList>
    </citation>
    <scope>NUCLEOTIDE SEQUENCE [LARGE SCALE GENOMIC DNA]</scope>
    <source>
        <strain evidence="2 3">DSM 8512</strain>
    </source>
</reference>
<dbReference type="PANTHER" id="PTHR34703:SF1">
    <property type="entry name" value="ANTIPORTER SUBUNIT MNHG2-RELATED"/>
    <property type="match status" value="1"/>
</dbReference>
<keyword evidence="1" id="KW-0812">Transmembrane</keyword>
<evidence type="ECO:0000256" key="1">
    <source>
        <dbReference type="SAM" id="Phobius"/>
    </source>
</evidence>
<dbReference type="Pfam" id="PF03334">
    <property type="entry name" value="PhaG_MnhG_YufB"/>
    <property type="match status" value="1"/>
</dbReference>
<organism evidence="2 3">
    <name type="scientific">Paracoccus alcaliphilus</name>
    <dbReference type="NCBI Taxonomy" id="34002"/>
    <lineage>
        <taxon>Bacteria</taxon>
        <taxon>Pseudomonadati</taxon>
        <taxon>Pseudomonadota</taxon>
        <taxon>Alphaproteobacteria</taxon>
        <taxon>Rhodobacterales</taxon>
        <taxon>Paracoccaceae</taxon>
        <taxon>Paracoccus</taxon>
    </lineage>
</organism>
<sequence>MIEVITGILALLAGGFALVAAVGVLRFPDVLTRMHASSKVASFAGALALLAAAVDIGHVSAVTRAIFAILFIFLTAPIGAHLLGRAAAWRSGLGRK</sequence>
<dbReference type="OrthoDB" id="4427992at2"/>
<keyword evidence="1" id="KW-0472">Membrane</keyword>
<dbReference type="GO" id="GO:0015385">
    <property type="term" value="F:sodium:proton antiporter activity"/>
    <property type="evidence" value="ECO:0007669"/>
    <property type="project" value="TreeGrafter"/>
</dbReference>
<dbReference type="RefSeq" id="WP_090616161.1">
    <property type="nucleotide sequence ID" value="NZ_CP067124.1"/>
</dbReference>
<keyword evidence="3" id="KW-1185">Reference proteome</keyword>
<proteinExistence type="predicted"/>
<feature type="transmembrane region" description="Helical" evidence="1">
    <location>
        <begin position="6"/>
        <end position="28"/>
    </location>
</feature>
<evidence type="ECO:0000313" key="2">
    <source>
        <dbReference type="EMBL" id="SEO12191.1"/>
    </source>
</evidence>
<dbReference type="STRING" id="34002.SAMN04489859_103610"/>
<dbReference type="PANTHER" id="PTHR34703">
    <property type="entry name" value="ANTIPORTER SUBUNIT MNHG2-RELATED"/>
    <property type="match status" value="1"/>
</dbReference>
<dbReference type="Proteomes" id="UP000199054">
    <property type="component" value="Unassembled WGS sequence"/>
</dbReference>
<keyword evidence="1" id="KW-1133">Transmembrane helix</keyword>
<dbReference type="NCBIfam" id="TIGR01300">
    <property type="entry name" value="CPA3_mnhG_phaG"/>
    <property type="match status" value="1"/>
</dbReference>
<dbReference type="InterPro" id="IPR005133">
    <property type="entry name" value="PhaG_MnhG_YufB"/>
</dbReference>
<accession>A0A1H8M4F5</accession>
<feature type="transmembrane region" description="Helical" evidence="1">
    <location>
        <begin position="40"/>
        <end position="59"/>
    </location>
</feature>
<dbReference type="EMBL" id="FODE01000036">
    <property type="protein sequence ID" value="SEO12191.1"/>
    <property type="molecule type" value="Genomic_DNA"/>
</dbReference>
<feature type="transmembrane region" description="Helical" evidence="1">
    <location>
        <begin position="65"/>
        <end position="88"/>
    </location>
</feature>